<feature type="transmembrane region" description="Helical" evidence="1">
    <location>
        <begin position="238"/>
        <end position="258"/>
    </location>
</feature>
<evidence type="ECO:0000313" key="2">
    <source>
        <dbReference type="EMBL" id="KKN03419.1"/>
    </source>
</evidence>
<feature type="transmembrane region" description="Helical" evidence="1">
    <location>
        <begin position="270"/>
        <end position="289"/>
    </location>
</feature>
<keyword evidence="1" id="KW-1133">Transmembrane helix</keyword>
<proteinExistence type="predicted"/>
<accession>A0A0F9MCB8</accession>
<reference evidence="2" key="1">
    <citation type="journal article" date="2015" name="Nature">
        <title>Complex archaea that bridge the gap between prokaryotes and eukaryotes.</title>
        <authorList>
            <person name="Spang A."/>
            <person name="Saw J.H."/>
            <person name="Jorgensen S.L."/>
            <person name="Zaremba-Niedzwiedzka K."/>
            <person name="Martijn J."/>
            <person name="Lind A.E."/>
            <person name="van Eijk R."/>
            <person name="Schleper C."/>
            <person name="Guy L."/>
            <person name="Ettema T.J."/>
        </authorList>
    </citation>
    <scope>NUCLEOTIDE SEQUENCE</scope>
</reference>
<protein>
    <submittedName>
        <fullName evidence="2">Uncharacterized protein</fullName>
    </submittedName>
</protein>
<gene>
    <name evidence="2" type="ORF">LCGC14_1107900</name>
</gene>
<keyword evidence="1" id="KW-0812">Transmembrane</keyword>
<organism evidence="2">
    <name type="scientific">marine sediment metagenome</name>
    <dbReference type="NCBI Taxonomy" id="412755"/>
    <lineage>
        <taxon>unclassified sequences</taxon>
        <taxon>metagenomes</taxon>
        <taxon>ecological metagenomes</taxon>
    </lineage>
</organism>
<name>A0A0F9MCB8_9ZZZZ</name>
<sequence length="299" mass="32120">MKSQNHKKSLIFVFGLFLIIAVVGVSLNTSAYPNEGTLGCHPGGYTIDGISEIEGEAESVHNLTITATGPDVVIDIYAGAKNNDAFIIVPNHVITDNSADDLDPATDSIKVLLNITLPSQTGVYTLRILSRAPTLEGEDTPIGVVDIKVTVGEVIKSPLASFFDNYNLYLGGIAVLFMSIGTIVYQINVHKKLESKAHGVFMTIAFIITSVTIFLILNDTMIYSYNSIELSSSQYIGQLNNIILGTIGYVAGIIVVFGTYTNASGSKMKFAVYTMLLGWSFNLFIGIIVPTPSFAFGGL</sequence>
<comment type="caution">
    <text evidence="2">The sequence shown here is derived from an EMBL/GenBank/DDBJ whole genome shotgun (WGS) entry which is preliminary data.</text>
</comment>
<dbReference type="AlphaFoldDB" id="A0A0F9MCB8"/>
<keyword evidence="1" id="KW-0472">Membrane</keyword>
<dbReference type="EMBL" id="LAZR01005035">
    <property type="protein sequence ID" value="KKN03419.1"/>
    <property type="molecule type" value="Genomic_DNA"/>
</dbReference>
<feature type="transmembrane region" description="Helical" evidence="1">
    <location>
        <begin position="199"/>
        <end position="218"/>
    </location>
</feature>
<feature type="transmembrane region" description="Helical" evidence="1">
    <location>
        <begin position="166"/>
        <end position="187"/>
    </location>
</feature>
<evidence type="ECO:0000256" key="1">
    <source>
        <dbReference type="SAM" id="Phobius"/>
    </source>
</evidence>